<dbReference type="EMBL" id="JACIDT010000007">
    <property type="protein sequence ID" value="MBB3926556.1"/>
    <property type="molecule type" value="Genomic_DNA"/>
</dbReference>
<feature type="domain" description="Cytochrome c" evidence="6">
    <location>
        <begin position="42"/>
        <end position="127"/>
    </location>
</feature>
<proteinExistence type="predicted"/>
<evidence type="ECO:0000313" key="7">
    <source>
        <dbReference type="EMBL" id="MBB3926556.1"/>
    </source>
</evidence>
<dbReference type="GO" id="GO:0020037">
    <property type="term" value="F:heme binding"/>
    <property type="evidence" value="ECO:0007669"/>
    <property type="project" value="InterPro"/>
</dbReference>
<dbReference type="SUPFAM" id="SSF46626">
    <property type="entry name" value="Cytochrome c"/>
    <property type="match status" value="1"/>
</dbReference>
<dbReference type="PROSITE" id="PS51007">
    <property type="entry name" value="CYTC"/>
    <property type="match status" value="1"/>
</dbReference>
<dbReference type="InterPro" id="IPR036909">
    <property type="entry name" value="Cyt_c-like_dom_sf"/>
</dbReference>
<dbReference type="PROSITE" id="PS51257">
    <property type="entry name" value="PROKAR_LIPOPROTEIN"/>
    <property type="match status" value="1"/>
</dbReference>
<dbReference type="RefSeq" id="WP_188072067.1">
    <property type="nucleotide sequence ID" value="NZ_BSPS01000054.1"/>
</dbReference>
<feature type="signal peptide" evidence="5">
    <location>
        <begin position="1"/>
        <end position="18"/>
    </location>
</feature>
<keyword evidence="8" id="KW-1185">Reference proteome</keyword>
<protein>
    <submittedName>
        <fullName evidence="7">Cytochrome c5</fullName>
    </submittedName>
</protein>
<evidence type="ECO:0000313" key="8">
    <source>
        <dbReference type="Proteomes" id="UP000571950"/>
    </source>
</evidence>
<comment type="caution">
    <text evidence="7">The sequence shown here is derived from an EMBL/GenBank/DDBJ whole genome shotgun (WGS) entry which is preliminary data.</text>
</comment>
<dbReference type="Gene3D" id="1.10.760.10">
    <property type="entry name" value="Cytochrome c-like domain"/>
    <property type="match status" value="1"/>
</dbReference>
<reference evidence="7 8" key="1">
    <citation type="submission" date="2020-08" db="EMBL/GenBank/DDBJ databases">
        <title>Genomic Encyclopedia of Type Strains, Phase IV (KMG-IV): sequencing the most valuable type-strain genomes for metagenomic binning, comparative biology and taxonomic classification.</title>
        <authorList>
            <person name="Goeker M."/>
        </authorList>
    </citation>
    <scope>NUCLEOTIDE SEQUENCE [LARGE SCALE GENOMIC DNA]</scope>
    <source>
        <strain evidence="7 8">DSM 26189</strain>
    </source>
</reference>
<organism evidence="7 8">
    <name type="scientific">Sphingobium jiangsuense</name>
    <dbReference type="NCBI Taxonomy" id="870476"/>
    <lineage>
        <taxon>Bacteria</taxon>
        <taxon>Pseudomonadati</taxon>
        <taxon>Pseudomonadota</taxon>
        <taxon>Alphaproteobacteria</taxon>
        <taxon>Sphingomonadales</taxon>
        <taxon>Sphingomonadaceae</taxon>
        <taxon>Sphingobium</taxon>
    </lineage>
</organism>
<keyword evidence="5" id="KW-0732">Signal</keyword>
<feature type="chain" id="PRO_5030842693" evidence="5">
    <location>
        <begin position="19"/>
        <end position="128"/>
    </location>
</feature>
<dbReference type="GO" id="GO:0046872">
    <property type="term" value="F:metal ion binding"/>
    <property type="evidence" value="ECO:0007669"/>
    <property type="project" value="UniProtKB-KW"/>
</dbReference>
<dbReference type="Pfam" id="PF13442">
    <property type="entry name" value="Cytochrome_CBB3"/>
    <property type="match status" value="1"/>
</dbReference>
<evidence type="ECO:0000256" key="5">
    <source>
        <dbReference type="SAM" id="SignalP"/>
    </source>
</evidence>
<evidence type="ECO:0000256" key="3">
    <source>
        <dbReference type="ARBA" id="ARBA00023004"/>
    </source>
</evidence>
<dbReference type="Proteomes" id="UP000571950">
    <property type="component" value="Unassembled WGS sequence"/>
</dbReference>
<keyword evidence="2 4" id="KW-0479">Metal-binding</keyword>
<evidence type="ECO:0000256" key="1">
    <source>
        <dbReference type="ARBA" id="ARBA00022617"/>
    </source>
</evidence>
<gene>
    <name evidence="7" type="ORF">GGR43_002276</name>
</gene>
<keyword evidence="1 4" id="KW-0349">Heme</keyword>
<evidence type="ECO:0000256" key="4">
    <source>
        <dbReference type="PROSITE-ProRule" id="PRU00433"/>
    </source>
</evidence>
<dbReference type="InterPro" id="IPR009056">
    <property type="entry name" value="Cyt_c-like_dom"/>
</dbReference>
<evidence type="ECO:0000256" key="2">
    <source>
        <dbReference type="ARBA" id="ARBA00022723"/>
    </source>
</evidence>
<dbReference type="GO" id="GO:0009055">
    <property type="term" value="F:electron transfer activity"/>
    <property type="evidence" value="ECO:0007669"/>
    <property type="project" value="InterPro"/>
</dbReference>
<dbReference type="AlphaFoldDB" id="A0A7W6BKA7"/>
<name>A0A7W6BKA7_9SPHN</name>
<evidence type="ECO:0000259" key="6">
    <source>
        <dbReference type="PROSITE" id="PS51007"/>
    </source>
</evidence>
<keyword evidence="3 4" id="KW-0408">Iron</keyword>
<accession>A0A7W6BKA7</accession>
<sequence length="128" mass="13834">MKRLFPAAALLLALAACSGGKSEAPKGGKDVSPIVTATFGRDSSDAGERLFGEKCAFCHVGKSTGAMMLGRRLDESQPAELHKRKDLSADYVKQVVRAGMNNMPYFNRIELPDDQLDTIAAYLARNSQ</sequence>